<accession>A0A7S3IDT2</accession>
<dbReference type="Gene3D" id="2.60.120.10">
    <property type="entry name" value="Jelly Rolls"/>
    <property type="match status" value="1"/>
</dbReference>
<dbReference type="EMBL" id="HBIH01001749">
    <property type="protein sequence ID" value="CAE0320067.1"/>
    <property type="molecule type" value="Transcribed_RNA"/>
</dbReference>
<proteinExistence type="predicted"/>
<protein>
    <recommendedName>
        <fullName evidence="1">Cupin-like domain-containing protein</fullName>
    </recommendedName>
</protein>
<dbReference type="InterPro" id="IPR041667">
    <property type="entry name" value="Cupin_8"/>
</dbReference>
<dbReference type="InterPro" id="IPR014710">
    <property type="entry name" value="RmlC-like_jellyroll"/>
</dbReference>
<dbReference type="AlphaFoldDB" id="A0A7S3IDT2"/>
<evidence type="ECO:0000313" key="2">
    <source>
        <dbReference type="EMBL" id="CAE0320067.1"/>
    </source>
</evidence>
<reference evidence="2" key="1">
    <citation type="submission" date="2021-01" db="EMBL/GenBank/DDBJ databases">
        <authorList>
            <person name="Corre E."/>
            <person name="Pelletier E."/>
            <person name="Niang G."/>
            <person name="Scheremetjew M."/>
            <person name="Finn R."/>
            <person name="Kale V."/>
            <person name="Holt S."/>
            <person name="Cochrane G."/>
            <person name="Meng A."/>
            <person name="Brown T."/>
            <person name="Cohen L."/>
        </authorList>
    </citation>
    <scope>NUCLEOTIDE SEQUENCE</scope>
    <source>
        <strain evidence="2">S3</strain>
    </source>
</reference>
<organism evidence="2">
    <name type="scientific">Strombidium inclinatum</name>
    <dbReference type="NCBI Taxonomy" id="197538"/>
    <lineage>
        <taxon>Eukaryota</taxon>
        <taxon>Sar</taxon>
        <taxon>Alveolata</taxon>
        <taxon>Ciliophora</taxon>
        <taxon>Intramacronucleata</taxon>
        <taxon>Spirotrichea</taxon>
        <taxon>Oligotrichia</taxon>
        <taxon>Strombidiidae</taxon>
        <taxon>Strombidium</taxon>
    </lineage>
</organism>
<sequence length="146" mass="16560">MFCVVGGRADFMLIPHILKQEVEAGKNVSGSIYGENSATDEEQARTSPHNFHYYFQNATYQEDLSENVKIVTVKEGDCLFMPAFYFYHMAAGNLNGENVQLASFYYMRTSKDKENRYMASVVSLEFQSNSHLLQGIFDAVEKGILN</sequence>
<evidence type="ECO:0000259" key="1">
    <source>
        <dbReference type="Pfam" id="PF13621"/>
    </source>
</evidence>
<dbReference type="Pfam" id="PF13621">
    <property type="entry name" value="Cupin_8"/>
    <property type="match status" value="1"/>
</dbReference>
<feature type="domain" description="Cupin-like" evidence="1">
    <location>
        <begin position="2"/>
        <end position="109"/>
    </location>
</feature>
<name>A0A7S3IDT2_9SPIT</name>
<gene>
    <name evidence="2" type="ORF">SINC0208_LOCUS646</name>
</gene>